<evidence type="ECO:0000259" key="12">
    <source>
        <dbReference type="PROSITE" id="PS50109"/>
    </source>
</evidence>
<dbReference type="InterPro" id="IPR036097">
    <property type="entry name" value="HisK_dim/P_sf"/>
</dbReference>
<evidence type="ECO:0000313" key="16">
    <source>
        <dbReference type="Proteomes" id="UP000590442"/>
    </source>
</evidence>
<dbReference type="InterPro" id="IPR001610">
    <property type="entry name" value="PAC"/>
</dbReference>
<evidence type="ECO:0000256" key="3">
    <source>
        <dbReference type="ARBA" id="ARBA00012438"/>
    </source>
</evidence>
<dbReference type="Gene3D" id="1.10.287.130">
    <property type="match status" value="1"/>
</dbReference>
<evidence type="ECO:0000256" key="4">
    <source>
        <dbReference type="ARBA" id="ARBA00022553"/>
    </source>
</evidence>
<dbReference type="RefSeq" id="WP_167965366.1">
    <property type="nucleotide sequence ID" value="NZ_JAATJJ010000002.1"/>
</dbReference>
<dbReference type="PROSITE" id="PS50113">
    <property type="entry name" value="PAC"/>
    <property type="match status" value="4"/>
</dbReference>
<dbReference type="GO" id="GO:0000155">
    <property type="term" value="F:phosphorelay sensor kinase activity"/>
    <property type="evidence" value="ECO:0007669"/>
    <property type="project" value="InterPro"/>
</dbReference>
<name>A0A846QZQ5_9FLAO</name>
<dbReference type="PANTHER" id="PTHR43304">
    <property type="entry name" value="PHYTOCHROME-LIKE PROTEIN CPH1"/>
    <property type="match status" value="1"/>
</dbReference>
<dbReference type="EMBL" id="JAATJJ010000002">
    <property type="protein sequence ID" value="NJB72400.1"/>
    <property type="molecule type" value="Genomic_DNA"/>
</dbReference>
<keyword evidence="4" id="KW-0597">Phosphoprotein</keyword>
<comment type="catalytic activity">
    <reaction evidence="1">
        <text>ATP + protein L-histidine = ADP + protein N-phospho-L-histidine.</text>
        <dbReference type="EC" id="2.7.13.3"/>
    </reaction>
</comment>
<evidence type="ECO:0000313" key="15">
    <source>
        <dbReference type="EMBL" id="NJB72400.1"/>
    </source>
</evidence>
<dbReference type="Gene3D" id="2.10.70.100">
    <property type="match status" value="1"/>
</dbReference>
<dbReference type="InterPro" id="IPR005467">
    <property type="entry name" value="His_kinase_dom"/>
</dbReference>
<dbReference type="PROSITE" id="PS50109">
    <property type="entry name" value="HIS_KIN"/>
    <property type="match status" value="1"/>
</dbReference>
<evidence type="ECO:0000256" key="5">
    <source>
        <dbReference type="ARBA" id="ARBA00022679"/>
    </source>
</evidence>
<feature type="coiled-coil region" evidence="10">
    <location>
        <begin position="874"/>
        <end position="905"/>
    </location>
</feature>
<evidence type="ECO:0000259" key="14">
    <source>
        <dbReference type="PROSITE" id="PS50113"/>
    </source>
</evidence>
<feature type="domain" description="Histidine kinase" evidence="12">
    <location>
        <begin position="908"/>
        <end position="1117"/>
    </location>
</feature>
<feature type="transmembrane region" description="Helical" evidence="11">
    <location>
        <begin position="12"/>
        <end position="30"/>
    </location>
</feature>
<dbReference type="InterPro" id="IPR000014">
    <property type="entry name" value="PAS"/>
</dbReference>
<dbReference type="InterPro" id="IPR004358">
    <property type="entry name" value="Sig_transdc_His_kin-like_C"/>
</dbReference>
<proteinExistence type="predicted"/>
<dbReference type="NCBIfam" id="TIGR00229">
    <property type="entry name" value="sensory_box"/>
    <property type="match status" value="4"/>
</dbReference>
<dbReference type="Pfam" id="PF08448">
    <property type="entry name" value="PAS_4"/>
    <property type="match status" value="1"/>
</dbReference>
<accession>A0A846QZQ5</accession>
<comment type="caution">
    <text evidence="15">The sequence shown here is derived from an EMBL/GenBank/DDBJ whole genome shotgun (WGS) entry which is preliminary data.</text>
</comment>
<dbReference type="Proteomes" id="UP000590442">
    <property type="component" value="Unassembled WGS sequence"/>
</dbReference>
<dbReference type="InterPro" id="IPR013655">
    <property type="entry name" value="PAS_fold_3"/>
</dbReference>
<dbReference type="GO" id="GO:0016020">
    <property type="term" value="C:membrane"/>
    <property type="evidence" value="ECO:0007669"/>
    <property type="project" value="UniProtKB-SubCell"/>
</dbReference>
<dbReference type="Pfam" id="PF08447">
    <property type="entry name" value="PAS_3"/>
    <property type="match status" value="1"/>
</dbReference>
<dbReference type="InterPro" id="IPR029095">
    <property type="entry name" value="NarX-like_N"/>
</dbReference>
<dbReference type="PANTHER" id="PTHR43304:SF1">
    <property type="entry name" value="PAC DOMAIN-CONTAINING PROTEIN"/>
    <property type="match status" value="1"/>
</dbReference>
<dbReference type="Gene3D" id="3.30.450.20">
    <property type="entry name" value="PAS domain"/>
    <property type="match status" value="5"/>
</dbReference>
<comment type="subcellular location">
    <subcellularLocation>
        <location evidence="2">Membrane</location>
        <topology evidence="2">Multi-pass membrane protein</topology>
    </subcellularLocation>
</comment>
<feature type="domain" description="PAS" evidence="13">
    <location>
        <begin position="756"/>
        <end position="809"/>
    </location>
</feature>
<dbReference type="SMART" id="SM00086">
    <property type="entry name" value="PAC"/>
    <property type="match status" value="5"/>
</dbReference>
<dbReference type="Pfam" id="PF13426">
    <property type="entry name" value="PAS_9"/>
    <property type="match status" value="2"/>
</dbReference>
<dbReference type="Pfam" id="PF02518">
    <property type="entry name" value="HATPase_c"/>
    <property type="match status" value="1"/>
</dbReference>
<gene>
    <name evidence="15" type="ORF">GGR42_002891</name>
</gene>
<dbReference type="SMART" id="SM00091">
    <property type="entry name" value="PAS"/>
    <property type="match status" value="4"/>
</dbReference>
<keyword evidence="8 11" id="KW-1133">Transmembrane helix</keyword>
<dbReference type="InterPro" id="IPR013656">
    <property type="entry name" value="PAS_4"/>
</dbReference>
<evidence type="ECO:0000256" key="8">
    <source>
        <dbReference type="ARBA" id="ARBA00022989"/>
    </source>
</evidence>
<feature type="domain" description="PAC" evidence="14">
    <location>
        <begin position="710"/>
        <end position="762"/>
    </location>
</feature>
<dbReference type="InterPro" id="IPR036890">
    <property type="entry name" value="HATPase_C_sf"/>
</dbReference>
<feature type="transmembrane region" description="Helical" evidence="11">
    <location>
        <begin position="177"/>
        <end position="200"/>
    </location>
</feature>
<feature type="domain" description="PAS" evidence="13">
    <location>
        <begin position="493"/>
        <end position="548"/>
    </location>
</feature>
<feature type="domain" description="PAC" evidence="14">
    <location>
        <begin position="441"/>
        <end position="492"/>
    </location>
</feature>
<dbReference type="Gene3D" id="3.30.565.10">
    <property type="entry name" value="Histidine kinase-like ATPase, C-terminal domain"/>
    <property type="match status" value="1"/>
</dbReference>
<evidence type="ECO:0000259" key="13">
    <source>
        <dbReference type="PROSITE" id="PS50112"/>
    </source>
</evidence>
<dbReference type="InterPro" id="IPR003594">
    <property type="entry name" value="HATPase_dom"/>
</dbReference>
<evidence type="ECO:0000256" key="9">
    <source>
        <dbReference type="ARBA" id="ARBA00023136"/>
    </source>
</evidence>
<dbReference type="PRINTS" id="PR00344">
    <property type="entry name" value="BCTRLSENSOR"/>
</dbReference>
<dbReference type="SUPFAM" id="SSF47384">
    <property type="entry name" value="Homodimeric domain of signal transducing histidine kinase"/>
    <property type="match status" value="1"/>
</dbReference>
<dbReference type="EC" id="2.7.13.3" evidence="3"/>
<dbReference type="InterPro" id="IPR000700">
    <property type="entry name" value="PAS-assoc_C"/>
</dbReference>
<keyword evidence="6 11" id="KW-0812">Transmembrane</keyword>
<dbReference type="AlphaFoldDB" id="A0A846QZQ5"/>
<keyword evidence="9 11" id="KW-0472">Membrane</keyword>
<dbReference type="SUPFAM" id="SSF55785">
    <property type="entry name" value="PYP-like sensor domain (PAS domain)"/>
    <property type="match status" value="5"/>
</dbReference>
<keyword evidence="16" id="KW-1185">Reference proteome</keyword>
<organism evidence="15 16">
    <name type="scientific">Saonia flava</name>
    <dbReference type="NCBI Taxonomy" id="523696"/>
    <lineage>
        <taxon>Bacteria</taxon>
        <taxon>Pseudomonadati</taxon>
        <taxon>Bacteroidota</taxon>
        <taxon>Flavobacteriia</taxon>
        <taxon>Flavobacteriales</taxon>
        <taxon>Flavobacteriaceae</taxon>
        <taxon>Saonia</taxon>
    </lineage>
</organism>
<reference evidence="15 16" key="1">
    <citation type="submission" date="2020-03" db="EMBL/GenBank/DDBJ databases">
        <title>Genomic Encyclopedia of Type Strains, Phase IV (KMG-IV): sequencing the most valuable type-strain genomes for metagenomic binning, comparative biology and taxonomic classification.</title>
        <authorList>
            <person name="Goeker M."/>
        </authorList>
    </citation>
    <scope>NUCLEOTIDE SEQUENCE [LARGE SCALE GENOMIC DNA]</scope>
    <source>
        <strain evidence="15 16">DSM 29762</strain>
    </source>
</reference>
<sequence length="1117" mass="127206">MEELKKSIKKRYILFLATIILIIILVVLIVQNSINSQKSDAHILNIAGRQRMLSQNIAKLALFIDNDQNNAPAPNTLEQLKDLTDDWENKQNYLISSNNQNYNSDIIDSLFKVIEPNQNKMLAASRNILRNPEPEIVKSSIDSLLEAEAPFLMTMDAIVSEYQNGAEVKLQKLKKTIYLLALIAGLIFIGEFVFVLSPVFKQLYLRNKELVSKNNELAISQGEISAKILEVSNLKADLELQQQHNKIFIDQAPTAIAMLDNDMRYIAVSQRWIRDYKMEGQEIIGRSHYDIFPEIGDDWKKTHQECLNGAIDVCDEAPFERADGSIQWIYWDVRPWYVSEGIIGGLLMHTGDITHTKEKENEKIRIESILDRTNEVARIGTWEVDLIKNKLFWSRIVCEIHEVPEDYEPDLETGINFFKEGKSRDTINQVVKEAIENGTSYDVEVELVTSKGNILWTRAIGQAEMVNGRCIRLFGVFQDINDIKISQLALNKAHTELKAIFNSGPIAIVTTDNDGIITLFNQGAEELLGYTTSEMVGIKHPEIYHLEDEIIEFGKDISKRYGKDPMHIDPFLQLASQNESDTREWTYRKKDGSLLPVLLTLTALKDENGQKIGFLGVSTDISAIKKAKNELLRKNQLLSFAEKMTMMGNYQWDVINNSVKWSTNLYQIFGLDETKTDITYETYFNFVHPDDQENVTGYVQQSLKEKKFHNNFIHRIISSDGKTKTVHLLGEVITNNSGEAVEIIGTCQDVTQQKMAENKFRGLLESAPDAMVIVNEKGKIQLINKQAEKLFGYPSKELLNKPVEILIPKRFTGNHLGHRDGFFAQPKTREMGQGKELFGKNKKGEEIPIQISLSPLQTEEGLLVSAAIRDITEQKVAENKILEANEGLEKLAKKLTVQNKQLEDFTHITSHNLRAPVSNLNSLLHLYKESETHEEKSFLFEKFETVILHLNSTLNTLIDSIKIRDGAKQEKENISFEEVLSKTMEIISSQISETDTVIKRDFSKAPKILYNRTYLESIILNLMTNSIKYKSPDRNPEIFIETENNEGQIRLKFKDNGLGIDLERHGHKLFGLNKTFHRHPDARGVGLYMTKAQIESLEGTITATSKINVGTTFTINF</sequence>
<dbReference type="Pfam" id="PF13675">
    <property type="entry name" value="PilJ"/>
    <property type="match status" value="1"/>
</dbReference>
<dbReference type="PROSITE" id="PS50112">
    <property type="entry name" value="PAS"/>
    <property type="match status" value="2"/>
</dbReference>
<evidence type="ECO:0000256" key="1">
    <source>
        <dbReference type="ARBA" id="ARBA00000085"/>
    </source>
</evidence>
<protein>
    <recommendedName>
        <fullName evidence="3">histidine kinase</fullName>
        <ecNumber evidence="3">2.7.13.3</ecNumber>
    </recommendedName>
</protein>
<evidence type="ECO:0000256" key="7">
    <source>
        <dbReference type="ARBA" id="ARBA00022777"/>
    </source>
</evidence>
<keyword evidence="10" id="KW-0175">Coiled coil</keyword>
<evidence type="ECO:0000256" key="10">
    <source>
        <dbReference type="SAM" id="Coils"/>
    </source>
</evidence>
<evidence type="ECO:0000256" key="6">
    <source>
        <dbReference type="ARBA" id="ARBA00022692"/>
    </source>
</evidence>
<dbReference type="SUPFAM" id="SSF55874">
    <property type="entry name" value="ATPase domain of HSP90 chaperone/DNA topoisomerase II/histidine kinase"/>
    <property type="match status" value="1"/>
</dbReference>
<dbReference type="InterPro" id="IPR052162">
    <property type="entry name" value="Sensor_kinase/Photoreceptor"/>
</dbReference>
<dbReference type="SMART" id="SM00387">
    <property type="entry name" value="HATPase_c"/>
    <property type="match status" value="1"/>
</dbReference>
<dbReference type="CDD" id="cd00130">
    <property type="entry name" value="PAS"/>
    <property type="match status" value="4"/>
</dbReference>
<dbReference type="InterPro" id="IPR035965">
    <property type="entry name" value="PAS-like_dom_sf"/>
</dbReference>
<keyword evidence="5" id="KW-0808">Transferase</keyword>
<evidence type="ECO:0000256" key="11">
    <source>
        <dbReference type="SAM" id="Phobius"/>
    </source>
</evidence>
<evidence type="ECO:0000256" key="2">
    <source>
        <dbReference type="ARBA" id="ARBA00004141"/>
    </source>
</evidence>
<feature type="domain" description="PAC" evidence="14">
    <location>
        <begin position="833"/>
        <end position="883"/>
    </location>
</feature>
<keyword evidence="7" id="KW-0418">Kinase</keyword>
<feature type="domain" description="PAC" evidence="14">
    <location>
        <begin position="581"/>
        <end position="633"/>
    </location>
</feature>